<organism evidence="1 2">
    <name type="scientific">Bacteroides xylanisolvens CL03T12C04</name>
    <dbReference type="NCBI Taxonomy" id="997892"/>
    <lineage>
        <taxon>Bacteria</taxon>
        <taxon>Pseudomonadati</taxon>
        <taxon>Bacteroidota</taxon>
        <taxon>Bacteroidia</taxon>
        <taxon>Bacteroidales</taxon>
        <taxon>Bacteroidaceae</taxon>
        <taxon>Bacteroides</taxon>
    </lineage>
</organism>
<dbReference type="EMBL" id="AGXE01000013">
    <property type="protein sequence ID" value="EIY86311.1"/>
    <property type="molecule type" value="Genomic_DNA"/>
</dbReference>
<dbReference type="Proteomes" id="UP000003566">
    <property type="component" value="Unassembled WGS sequence"/>
</dbReference>
<dbReference type="AlphaFoldDB" id="I9UU87"/>
<dbReference type="PATRIC" id="fig|997892.3.peg.2247"/>
<accession>I9UU87</accession>
<name>I9UU87_9BACE</name>
<sequence length="49" mass="5965">MKKRKKREHSKEKHFLRQNWAETVSRLQQGSPRTKKEFPLTGNSFLYTM</sequence>
<gene>
    <name evidence="1" type="ORF">HMPREF1074_02191</name>
</gene>
<reference evidence="1 2" key="1">
    <citation type="submission" date="2012-02" db="EMBL/GenBank/DDBJ databases">
        <title>The Genome Sequence of Bacteroides xylanisolvens CL03T12C04.</title>
        <authorList>
            <consortium name="The Broad Institute Genome Sequencing Platform"/>
            <person name="Earl A."/>
            <person name="Ward D."/>
            <person name="Feldgarden M."/>
            <person name="Gevers D."/>
            <person name="Zitomersky N.L."/>
            <person name="Coyne M.J."/>
            <person name="Comstock L.E."/>
            <person name="Young S.K."/>
            <person name="Zeng Q."/>
            <person name="Gargeya S."/>
            <person name="Fitzgerald M."/>
            <person name="Haas B."/>
            <person name="Abouelleil A."/>
            <person name="Alvarado L."/>
            <person name="Arachchi H.M."/>
            <person name="Berlin A."/>
            <person name="Chapman S.B."/>
            <person name="Gearin G."/>
            <person name="Goldberg J."/>
            <person name="Griggs A."/>
            <person name="Gujja S."/>
            <person name="Hansen M."/>
            <person name="Heiman D."/>
            <person name="Howarth C."/>
            <person name="Larimer J."/>
            <person name="Lui A."/>
            <person name="MacDonald P.J.P."/>
            <person name="McCowen C."/>
            <person name="Montmayeur A."/>
            <person name="Murphy C."/>
            <person name="Neiman D."/>
            <person name="Pearson M."/>
            <person name="Priest M."/>
            <person name="Roberts A."/>
            <person name="Saif S."/>
            <person name="Shea T."/>
            <person name="Sisk P."/>
            <person name="Stolte C."/>
            <person name="Sykes S."/>
            <person name="Wortman J."/>
            <person name="Nusbaum C."/>
            <person name="Birren B."/>
        </authorList>
    </citation>
    <scope>NUCLEOTIDE SEQUENCE [LARGE SCALE GENOMIC DNA]</scope>
    <source>
        <strain evidence="1 2">CL03T12C04</strain>
    </source>
</reference>
<evidence type="ECO:0000313" key="1">
    <source>
        <dbReference type="EMBL" id="EIY86311.1"/>
    </source>
</evidence>
<dbReference type="HOGENOM" id="CLU_3132709_0_0_10"/>
<proteinExistence type="predicted"/>
<protein>
    <submittedName>
        <fullName evidence="1">Uncharacterized protein</fullName>
    </submittedName>
</protein>
<evidence type="ECO:0000313" key="2">
    <source>
        <dbReference type="Proteomes" id="UP000003566"/>
    </source>
</evidence>
<comment type="caution">
    <text evidence="1">The sequence shown here is derived from an EMBL/GenBank/DDBJ whole genome shotgun (WGS) entry which is preliminary data.</text>
</comment>